<dbReference type="InterPro" id="IPR012677">
    <property type="entry name" value="Nucleotide-bd_a/b_plait_sf"/>
</dbReference>
<sequence>MFVGQIPRDWNEDDCRALFEEFGEIYSINVLRDKKSGLSRVASVKAAPPSPLPP</sequence>
<organism evidence="4 5">
    <name type="scientific">Dinothrombium tinctorium</name>
    <dbReference type="NCBI Taxonomy" id="1965070"/>
    <lineage>
        <taxon>Eukaryota</taxon>
        <taxon>Metazoa</taxon>
        <taxon>Ecdysozoa</taxon>
        <taxon>Arthropoda</taxon>
        <taxon>Chelicerata</taxon>
        <taxon>Arachnida</taxon>
        <taxon>Acari</taxon>
        <taxon>Acariformes</taxon>
        <taxon>Trombidiformes</taxon>
        <taxon>Prostigmata</taxon>
        <taxon>Anystina</taxon>
        <taxon>Parasitengona</taxon>
        <taxon>Trombidioidea</taxon>
        <taxon>Trombidiidae</taxon>
        <taxon>Dinothrombium</taxon>
    </lineage>
</organism>
<gene>
    <name evidence="4" type="ORF">B4U79_02542</name>
</gene>
<comment type="caution">
    <text evidence="4">The sequence shown here is derived from an EMBL/GenBank/DDBJ whole genome shotgun (WGS) entry which is preliminary data.</text>
</comment>
<reference evidence="4 5" key="1">
    <citation type="journal article" date="2018" name="Gigascience">
        <title>Genomes of trombidid mites reveal novel predicted allergens and laterally-transferred genes associated with secondary metabolism.</title>
        <authorList>
            <person name="Dong X."/>
            <person name="Chaisiri K."/>
            <person name="Xia D."/>
            <person name="Armstrong S.D."/>
            <person name="Fang Y."/>
            <person name="Donnelly M.J."/>
            <person name="Kadowaki T."/>
            <person name="McGarry J.W."/>
            <person name="Darby A.C."/>
            <person name="Makepeace B.L."/>
        </authorList>
    </citation>
    <scope>NUCLEOTIDE SEQUENCE [LARGE SCALE GENOMIC DNA]</scope>
    <source>
        <strain evidence="4">UoL-WK</strain>
    </source>
</reference>
<evidence type="ECO:0000256" key="1">
    <source>
        <dbReference type="ARBA" id="ARBA00022884"/>
    </source>
</evidence>
<accession>A0A3S3Q5I3</accession>
<dbReference type="Gene3D" id="3.30.70.330">
    <property type="match status" value="1"/>
</dbReference>
<keyword evidence="5" id="KW-1185">Reference proteome</keyword>
<dbReference type="PROSITE" id="PS50102">
    <property type="entry name" value="RRM"/>
    <property type="match status" value="1"/>
</dbReference>
<keyword evidence="1 2" id="KW-0694">RNA-binding</keyword>
<dbReference type="OrthoDB" id="267048at2759"/>
<dbReference type="EMBL" id="NCKU01000754">
    <property type="protein sequence ID" value="RWS14322.1"/>
    <property type="molecule type" value="Genomic_DNA"/>
</dbReference>
<dbReference type="GO" id="GO:0003723">
    <property type="term" value="F:RNA binding"/>
    <property type="evidence" value="ECO:0007669"/>
    <property type="project" value="UniProtKB-UniRule"/>
</dbReference>
<feature type="non-terminal residue" evidence="4">
    <location>
        <position position="54"/>
    </location>
</feature>
<dbReference type="AlphaFoldDB" id="A0A3S3Q5I3"/>
<dbReference type="SUPFAM" id="SSF54928">
    <property type="entry name" value="RNA-binding domain, RBD"/>
    <property type="match status" value="1"/>
</dbReference>
<name>A0A3S3Q5I3_9ACAR</name>
<dbReference type="InterPro" id="IPR035979">
    <property type="entry name" value="RBD_domain_sf"/>
</dbReference>
<evidence type="ECO:0000313" key="5">
    <source>
        <dbReference type="Proteomes" id="UP000285301"/>
    </source>
</evidence>
<evidence type="ECO:0000259" key="3">
    <source>
        <dbReference type="PROSITE" id="PS50102"/>
    </source>
</evidence>
<feature type="domain" description="RRM" evidence="3">
    <location>
        <begin position="1"/>
        <end position="41"/>
    </location>
</feature>
<proteinExistence type="predicted"/>
<evidence type="ECO:0000256" key="2">
    <source>
        <dbReference type="PROSITE-ProRule" id="PRU00176"/>
    </source>
</evidence>
<dbReference type="Pfam" id="PF00076">
    <property type="entry name" value="RRM_1"/>
    <property type="match status" value="1"/>
</dbReference>
<evidence type="ECO:0000313" key="4">
    <source>
        <dbReference type="EMBL" id="RWS14322.1"/>
    </source>
</evidence>
<dbReference type="InterPro" id="IPR000504">
    <property type="entry name" value="RRM_dom"/>
</dbReference>
<protein>
    <submittedName>
        <fullName evidence="4">RNA recognition motif domain and Nucleotide-binding: alpha-beta plait domain-containing protein-like protein</fullName>
    </submittedName>
</protein>
<dbReference type="Proteomes" id="UP000285301">
    <property type="component" value="Unassembled WGS sequence"/>
</dbReference>